<proteinExistence type="predicted"/>
<accession>A0A4Q2D8T9</accession>
<keyword evidence="3" id="KW-1185">Reference proteome</keyword>
<evidence type="ECO:0000313" key="3">
    <source>
        <dbReference type="Proteomes" id="UP000290288"/>
    </source>
</evidence>
<dbReference type="Proteomes" id="UP000290288">
    <property type="component" value="Unassembled WGS sequence"/>
</dbReference>
<feature type="region of interest" description="Disordered" evidence="1">
    <location>
        <begin position="846"/>
        <end position="881"/>
    </location>
</feature>
<evidence type="ECO:0000313" key="2">
    <source>
        <dbReference type="EMBL" id="RXW14685.1"/>
    </source>
</evidence>
<organism evidence="2 3">
    <name type="scientific">Candolleomyces aberdarensis</name>
    <dbReference type="NCBI Taxonomy" id="2316362"/>
    <lineage>
        <taxon>Eukaryota</taxon>
        <taxon>Fungi</taxon>
        <taxon>Dikarya</taxon>
        <taxon>Basidiomycota</taxon>
        <taxon>Agaricomycotina</taxon>
        <taxon>Agaricomycetes</taxon>
        <taxon>Agaricomycetidae</taxon>
        <taxon>Agaricales</taxon>
        <taxon>Agaricineae</taxon>
        <taxon>Psathyrellaceae</taxon>
        <taxon>Candolleomyces</taxon>
    </lineage>
</organism>
<name>A0A4Q2D8T9_9AGAR</name>
<gene>
    <name evidence="2" type="ORF">EST38_g11167</name>
</gene>
<comment type="caution">
    <text evidence="2">The sequence shown here is derived from an EMBL/GenBank/DDBJ whole genome shotgun (WGS) entry which is preliminary data.</text>
</comment>
<dbReference type="OrthoDB" id="3261690at2759"/>
<dbReference type="AlphaFoldDB" id="A0A4Q2D8T9"/>
<reference evidence="2 3" key="1">
    <citation type="submission" date="2019-01" db="EMBL/GenBank/DDBJ databases">
        <title>Draft genome sequence of Psathyrella aberdarensis IHI B618.</title>
        <authorList>
            <person name="Buettner E."/>
            <person name="Kellner H."/>
        </authorList>
    </citation>
    <scope>NUCLEOTIDE SEQUENCE [LARGE SCALE GENOMIC DNA]</scope>
    <source>
        <strain evidence="2 3">IHI B618</strain>
    </source>
</reference>
<dbReference type="EMBL" id="SDEE01000663">
    <property type="protein sequence ID" value="RXW14685.1"/>
    <property type="molecule type" value="Genomic_DNA"/>
</dbReference>
<protein>
    <submittedName>
        <fullName evidence="2">Uncharacterized protein</fullName>
    </submittedName>
</protein>
<sequence>MEDDHPNLPDVQSYSLEQFCERAGQLYSDNDFQAFVQFVLCGIDNDHQASIDVVPNRLQAKDLPSLLIDRDYDSVIGIDQQIRVRDQPLVIHPVAKFDDTLKSNVHLTYSFTNDTGSYNAPLHQIPNLGLGKWKLHNLVRVMFPELHGPDRKSHHLSKREQVDFCEKGLLPTLQELLENRGGNLPPDYEAEMFRARKDNGQLAFGSRILPSWRIPEFGDCLRRHLSVNGIAWARNLVFVHQIRGVKDSTSHRLDDANAAAALNAFLEENGLPFTSLEDNGSWYIDVGFEVTSVHNQCFAWRTDHHAVLAEIMLQCSRGDARRITTLGSSKYRRDPASHLTGASGFRITPGVRAEGPYEVQYIQAYLTDKSVIYTGGGENQRHSKHITPAQLIHGKGEKYIADLYHVYTQSVVRNFSAARVEVRVPIKHASSVLLEFDWVRLQDCLLIFAKLHWWNFKSWRALACKFIDDWQRGGTPEQRLKSSALCLTAGISWLLNGIHSTPDDGPSSRELMTAILPCARRDEVDRDQLPFPISLAAVEGAGEADPLAMDVDVEGDEMAEEGGIVTQREDGEFASSARGSTMVPYIGYGVYWIRQLRDNAVIPRFAGKTLHLSDRASTFFFGKTKAELAMDFARSGVSLPRDPSRLHNQTRQRLIDAPEPGEQLSFSLQKDGHELEDPIRDDGSDISIDSEDDGEEDLFGSGLDAELERLWRKFHVDLLKVAPNRHGASNPSYVIVPHAQLEQTTIETYQNLNLAEIFDDVQWTVATTEQWRRTFDHLWPRKDVEKEGVVQNYNKTAYYPAWVLMRKRMSAKTAKAARRALWTVYQTLEWVPNAGAERIWATKPRPRNFKKSSGARATAAAPQILLRAREPTWQPPEVREE</sequence>
<evidence type="ECO:0000256" key="1">
    <source>
        <dbReference type="SAM" id="MobiDB-lite"/>
    </source>
</evidence>